<keyword evidence="2" id="KW-0812">Transmembrane</keyword>
<evidence type="ECO:0000256" key="1">
    <source>
        <dbReference type="SAM" id="Coils"/>
    </source>
</evidence>
<protein>
    <submittedName>
        <fullName evidence="3">Uncharacterized protein</fullName>
    </submittedName>
</protein>
<proteinExistence type="predicted"/>
<evidence type="ECO:0000313" key="3">
    <source>
        <dbReference type="EMBL" id="KAJ8435685.1"/>
    </source>
</evidence>
<feature type="transmembrane region" description="Helical" evidence="2">
    <location>
        <begin position="21"/>
        <end position="40"/>
    </location>
</feature>
<name>A0A9Q1K3B6_9CARY</name>
<evidence type="ECO:0000313" key="4">
    <source>
        <dbReference type="Proteomes" id="UP001153076"/>
    </source>
</evidence>
<keyword evidence="2" id="KW-0472">Membrane</keyword>
<keyword evidence="1" id="KW-0175">Coiled coil</keyword>
<keyword evidence="2" id="KW-1133">Transmembrane helix</keyword>
<dbReference type="Proteomes" id="UP001153076">
    <property type="component" value="Unassembled WGS sequence"/>
</dbReference>
<keyword evidence="4" id="KW-1185">Reference proteome</keyword>
<feature type="coiled-coil region" evidence="1">
    <location>
        <begin position="119"/>
        <end position="149"/>
    </location>
</feature>
<dbReference type="EMBL" id="JAKOGI010000394">
    <property type="protein sequence ID" value="KAJ8435685.1"/>
    <property type="molecule type" value="Genomic_DNA"/>
</dbReference>
<gene>
    <name evidence="3" type="ORF">Cgig2_021642</name>
</gene>
<comment type="caution">
    <text evidence="3">The sequence shown here is derived from an EMBL/GenBank/DDBJ whole genome shotgun (WGS) entry which is preliminary data.</text>
</comment>
<accession>A0A9Q1K3B6</accession>
<dbReference type="AlphaFoldDB" id="A0A9Q1K3B6"/>
<feature type="transmembrane region" description="Helical" evidence="2">
    <location>
        <begin position="55"/>
        <end position="71"/>
    </location>
</feature>
<evidence type="ECO:0000256" key="2">
    <source>
        <dbReference type="SAM" id="Phobius"/>
    </source>
</evidence>
<reference evidence="3" key="1">
    <citation type="submission" date="2022-04" db="EMBL/GenBank/DDBJ databases">
        <title>Carnegiea gigantea Genome sequencing and assembly v2.</title>
        <authorList>
            <person name="Copetti D."/>
            <person name="Sanderson M.J."/>
            <person name="Burquez A."/>
            <person name="Wojciechowski M.F."/>
        </authorList>
    </citation>
    <scope>NUCLEOTIDE SEQUENCE</scope>
    <source>
        <strain evidence="3">SGP5-SGP5p</strain>
        <tissue evidence="3">Aerial part</tissue>
    </source>
</reference>
<organism evidence="3 4">
    <name type="scientific">Carnegiea gigantea</name>
    <dbReference type="NCBI Taxonomy" id="171969"/>
    <lineage>
        <taxon>Eukaryota</taxon>
        <taxon>Viridiplantae</taxon>
        <taxon>Streptophyta</taxon>
        <taxon>Embryophyta</taxon>
        <taxon>Tracheophyta</taxon>
        <taxon>Spermatophyta</taxon>
        <taxon>Magnoliopsida</taxon>
        <taxon>eudicotyledons</taxon>
        <taxon>Gunneridae</taxon>
        <taxon>Pentapetalae</taxon>
        <taxon>Caryophyllales</taxon>
        <taxon>Cactineae</taxon>
        <taxon>Cactaceae</taxon>
        <taxon>Cactoideae</taxon>
        <taxon>Echinocereeae</taxon>
        <taxon>Carnegiea</taxon>
    </lineage>
</organism>
<sequence length="152" mass="17547">MDGHRVARAQVAPVVRGRGPATGALTLAVSLKVSLVLVITSSDLMTNYLNEEEDMVIGVTTAFLGVTTALLRNNNNRDTDNECRANLAHEKYHDKKIECMMKWRLWLEECYSRKGCQEFRKFERRNKLLEGKKRKLNQKNVELRRKEEENPV</sequence>